<evidence type="ECO:0008006" key="3">
    <source>
        <dbReference type="Google" id="ProtNLM"/>
    </source>
</evidence>
<protein>
    <recommendedName>
        <fullName evidence="3">Glomulin, FKBP associated protein b</fullName>
    </recommendedName>
</protein>
<proteinExistence type="predicted"/>
<dbReference type="Ensembl" id="ENSEEET00000012126.2">
    <property type="protein sequence ID" value="ENSEEEP00000011986.2"/>
    <property type="gene ID" value="ENSEEEG00000006043.2"/>
</dbReference>
<evidence type="ECO:0000313" key="1">
    <source>
        <dbReference type="Ensembl" id="ENSEEEP00000011986.2"/>
    </source>
</evidence>
<dbReference type="PANTHER" id="PTHR15430:SF1">
    <property type="entry name" value="GLOMULIN"/>
    <property type="match status" value="1"/>
</dbReference>
<dbReference type="OMA" id="PLANEMT"/>
<reference evidence="1" key="4">
    <citation type="submission" date="2025-08" db="UniProtKB">
        <authorList>
            <consortium name="Ensembl"/>
        </authorList>
    </citation>
    <scope>IDENTIFICATION</scope>
</reference>
<dbReference type="GeneTree" id="ENSGT00390000018446"/>
<organism evidence="1 2">
    <name type="scientific">Electrophorus electricus</name>
    <name type="common">Electric eel</name>
    <name type="synonym">Gymnotus electricus</name>
    <dbReference type="NCBI Taxonomy" id="8005"/>
    <lineage>
        <taxon>Eukaryota</taxon>
        <taxon>Metazoa</taxon>
        <taxon>Chordata</taxon>
        <taxon>Craniata</taxon>
        <taxon>Vertebrata</taxon>
        <taxon>Euteleostomi</taxon>
        <taxon>Actinopterygii</taxon>
        <taxon>Neopterygii</taxon>
        <taxon>Teleostei</taxon>
        <taxon>Ostariophysi</taxon>
        <taxon>Gymnotiformes</taxon>
        <taxon>Gymnotoidei</taxon>
        <taxon>Gymnotidae</taxon>
        <taxon>Electrophorus</taxon>
    </lineage>
</organism>
<dbReference type="GO" id="GO:0055105">
    <property type="term" value="F:ubiquitin-protein transferase inhibitor activity"/>
    <property type="evidence" value="ECO:0007669"/>
    <property type="project" value="TreeGrafter"/>
</dbReference>
<dbReference type="Proteomes" id="UP000314983">
    <property type="component" value="Chromosome 3"/>
</dbReference>
<dbReference type="GO" id="GO:0005737">
    <property type="term" value="C:cytoplasm"/>
    <property type="evidence" value="ECO:0007669"/>
    <property type="project" value="TreeGrafter"/>
</dbReference>
<gene>
    <name evidence="1" type="primary">glmnb</name>
</gene>
<reference evidence="2" key="2">
    <citation type="journal article" date="2017" name="Sci. Adv.">
        <title>A tail of two voltages: Proteomic comparison of the three electric organs of the electric eel.</title>
        <authorList>
            <person name="Traeger L.L."/>
            <person name="Sabat G."/>
            <person name="Barrett-Wilt G.A."/>
            <person name="Wells G.B."/>
            <person name="Sussman M.R."/>
        </authorList>
    </citation>
    <scope>NUCLEOTIDE SEQUENCE [LARGE SCALE GENOMIC DNA]</scope>
</reference>
<reference evidence="1" key="3">
    <citation type="submission" date="2020-05" db="EMBL/GenBank/DDBJ databases">
        <title>Electrophorus electricus (electric eel) genome, fEleEle1, primary haplotype.</title>
        <authorList>
            <person name="Myers G."/>
            <person name="Meyer A."/>
            <person name="Fedrigo O."/>
            <person name="Formenti G."/>
            <person name="Rhie A."/>
            <person name="Tracey A."/>
            <person name="Sims Y."/>
            <person name="Jarvis E.D."/>
        </authorList>
    </citation>
    <scope>NUCLEOTIDE SEQUENCE [LARGE SCALE GENOMIC DNA]</scope>
</reference>
<keyword evidence="2" id="KW-1185">Reference proteome</keyword>
<dbReference type="InterPro" id="IPR019516">
    <property type="entry name" value="Glomulin/ALF4"/>
</dbReference>
<dbReference type="Pfam" id="PF08568">
    <property type="entry name" value="Kinetochor_Ybp2"/>
    <property type="match status" value="1"/>
</dbReference>
<sequence>MAAHQLDDIIQRRVILKPEDLELLINIGQTCIAQGDNSQLLDFIKEEKKQDIVRSLGSGLLVSLIEEVMGKERDPAHCQSVITLLERVHAEQMIQHGFIVIALNVSCLLLHSVFLTLGDTKAPSLGLALEALQKLPVPCSHKQEQEDRYGLGRCCTALMTFVQLFVQEVKRQDAKSPVSTTFDARLRCVLLKFGMVSLREPLLEAQFDREDETSQSFVLWSFATEILVILSDIQETLPQLLFYLHLGRKEDMRVVKHDGSYPIESRTCLAYLLFVQLIAMEVFPSVFSPAFVLRYVKKPDESWILKGLHLYVKSLESLVDNSISVELLNMKPVHSVLQKIVKIMTECPIQHLVSLLFIEKLNGEAKHKCFMCVIKTSQHTGVESFILKNIQNHLVHSSKSEHKDRWSEGTLLISLPRQTVSLPQGPEMDLLMDMVMISLNLLRYLLIKEKRNLVRLLHKNTSIKTFNRWTGLCNIAENYIKTLCVYLSMSKSYYGSALKKLHDTKKIMAKGKRISTDQMPPEAQEKVLQCVLITYDLMESLVVRIEEIKEEQL</sequence>
<evidence type="ECO:0000313" key="2">
    <source>
        <dbReference type="Proteomes" id="UP000314983"/>
    </source>
</evidence>
<reference evidence="2" key="1">
    <citation type="journal article" date="2014" name="Science">
        <title>Nonhuman genetics. Genomic basis for the convergent evolution of electric organs.</title>
        <authorList>
            <person name="Gallant J.R."/>
            <person name="Traeger L.L."/>
            <person name="Volkening J.D."/>
            <person name="Moffett H."/>
            <person name="Chen P.H."/>
            <person name="Novina C.D."/>
            <person name="Phillips G.N.Jr."/>
            <person name="Anand R."/>
            <person name="Wells G.B."/>
            <person name="Pinch M."/>
            <person name="Guth R."/>
            <person name="Unguez G.A."/>
            <person name="Albert J.S."/>
            <person name="Zakon H.H."/>
            <person name="Samanta M.P."/>
            <person name="Sussman M.R."/>
        </authorList>
    </citation>
    <scope>NUCLEOTIDE SEQUENCE [LARGE SCALE GENOMIC DNA]</scope>
</reference>
<dbReference type="InterPro" id="IPR013877">
    <property type="entry name" value="YAP-bd/ALF4/Glomulin"/>
</dbReference>
<dbReference type="STRING" id="8005.ENSEEEP00000011986"/>
<dbReference type="AlphaFoldDB" id="A0A4W4EM16"/>
<accession>A0A4W4EM16</accession>
<dbReference type="PANTHER" id="PTHR15430">
    <property type="entry name" value="GLOMULIN"/>
    <property type="match status" value="1"/>
</dbReference>
<reference evidence="1" key="5">
    <citation type="submission" date="2025-09" db="UniProtKB">
        <authorList>
            <consortium name="Ensembl"/>
        </authorList>
    </citation>
    <scope>IDENTIFICATION</scope>
</reference>
<name>A0A4W4EM16_ELEEL</name>